<reference evidence="2" key="1">
    <citation type="submission" date="2016-04" db="EMBL/GenBank/DDBJ databases">
        <authorList>
            <person name="Evans L.H."/>
            <person name="Alamgir A."/>
            <person name="Owens N."/>
            <person name="Weber N.D."/>
            <person name="Virtaneva K."/>
            <person name="Barbian K."/>
            <person name="Babar A."/>
            <person name="Rosenke K."/>
        </authorList>
    </citation>
    <scope>NUCLEOTIDE SEQUENCE</scope>
    <source>
        <strain evidence="2">86-1</strain>
    </source>
</reference>
<organism evidence="2">
    <name type="scientific">uncultured Dysgonomonas sp</name>
    <dbReference type="NCBI Taxonomy" id="206096"/>
    <lineage>
        <taxon>Bacteria</taxon>
        <taxon>Pseudomonadati</taxon>
        <taxon>Bacteroidota</taxon>
        <taxon>Bacteroidia</taxon>
        <taxon>Bacteroidales</taxon>
        <taxon>Dysgonomonadaceae</taxon>
        <taxon>Dysgonomonas</taxon>
        <taxon>environmental samples</taxon>
    </lineage>
</organism>
<feature type="coiled-coil region" evidence="1">
    <location>
        <begin position="388"/>
        <end position="422"/>
    </location>
</feature>
<keyword evidence="1" id="KW-0175">Coiled coil</keyword>
<name>A0A212IT37_9BACT</name>
<dbReference type="EMBL" id="FLUM01000001">
    <property type="protein sequence ID" value="SBV90381.1"/>
    <property type="molecule type" value="Genomic_DNA"/>
</dbReference>
<dbReference type="RefSeq" id="WP_296937695.1">
    <property type="nucleotide sequence ID" value="NZ_LT599032.1"/>
</dbReference>
<dbReference type="AlphaFoldDB" id="A0A212IT37"/>
<evidence type="ECO:0000256" key="1">
    <source>
        <dbReference type="SAM" id="Coils"/>
    </source>
</evidence>
<dbReference type="Gene3D" id="3.40.50.300">
    <property type="entry name" value="P-loop containing nucleotide triphosphate hydrolases"/>
    <property type="match status" value="1"/>
</dbReference>
<sequence>MTESKKLYISEIILISRKKETARRIKFDPERTIITGTNHTGKSSLLKSIYWTFGAEPIFNKRFKEDNILSLVKFELNNVPYEIIRDGRQIAVFDYNGNLIHKSQSITNDLAPFLSKLFNFYPLFPKQDGTFIIPPPAYLFLPFYIDQDKSWSNTWVSFNNLNLIKGYKKLVINYHSGFLPNEYYNLNKEKEIFLQKQSELEKEYNMTSKILTDISEKLSDATFNIDINTFKDEIKKLLVEYEILKTKEDKLKNVLLDLHHLKMMYEVQIDLITNAILESNKDLSFATNVLEEHIDCPMCGTHFENSFLERFEIAQDEEKSRDLLLDMKSELKDIESRISKEADKLNSNTVELSKINELLESKQGNIKLKDVIESNGRNQVKQIFDERKSDLIYEITVIKEELVELEKNIKKFKDRKRKQELDSFYSSKMSSFIRKLDIYTLSDDSYSTFNKQIDNLETGSSKPRVLMAYYFAFLHLIQEYSTTCFCPIIIDSPNQQDQDEFHLDKIYSFINANQPTNSQMIIGAAEVFENELEGHKIILTEKFALLNEQEYPAAIAEVSNKLFLLYD</sequence>
<evidence type="ECO:0008006" key="3">
    <source>
        <dbReference type="Google" id="ProtNLM"/>
    </source>
</evidence>
<accession>A0A212IT37</accession>
<gene>
    <name evidence="2" type="ORF">KL86DYS1_10029</name>
</gene>
<evidence type="ECO:0000313" key="2">
    <source>
        <dbReference type="EMBL" id="SBV90381.1"/>
    </source>
</evidence>
<dbReference type="InterPro" id="IPR027417">
    <property type="entry name" value="P-loop_NTPase"/>
</dbReference>
<protein>
    <recommendedName>
        <fullName evidence="3">Rad50/SbcC-type AAA domain-containing protein</fullName>
    </recommendedName>
</protein>
<feature type="coiled-coil region" evidence="1">
    <location>
        <begin position="227"/>
        <end position="254"/>
    </location>
</feature>
<proteinExistence type="predicted"/>